<organism evidence="2 3">
    <name type="scientific">Marasmiellus scandens</name>
    <dbReference type="NCBI Taxonomy" id="2682957"/>
    <lineage>
        <taxon>Eukaryota</taxon>
        <taxon>Fungi</taxon>
        <taxon>Dikarya</taxon>
        <taxon>Basidiomycota</taxon>
        <taxon>Agaricomycotina</taxon>
        <taxon>Agaricomycetes</taxon>
        <taxon>Agaricomycetidae</taxon>
        <taxon>Agaricales</taxon>
        <taxon>Marasmiineae</taxon>
        <taxon>Omphalotaceae</taxon>
        <taxon>Marasmiellus</taxon>
    </lineage>
</organism>
<evidence type="ECO:0000313" key="2">
    <source>
        <dbReference type="EMBL" id="KAK7435756.1"/>
    </source>
</evidence>
<feature type="compositionally biased region" description="Basic and acidic residues" evidence="1">
    <location>
        <begin position="1"/>
        <end position="18"/>
    </location>
</feature>
<name>A0ABR1ILC4_9AGAR</name>
<evidence type="ECO:0000256" key="1">
    <source>
        <dbReference type="SAM" id="MobiDB-lite"/>
    </source>
</evidence>
<sequence>MKRKLREDYQAQRHEEKKLRLKKQQAAKVTRAKEQKAQSQKEREDMRVLATVQQAKQRYQHLVKEQMKLLPWEYFDRLYHDFINKGRKENVLEIVDKVLLKEVTIMERSFGEVLQWAGY</sequence>
<reference evidence="2 3" key="1">
    <citation type="submission" date="2024-01" db="EMBL/GenBank/DDBJ databases">
        <title>A draft genome for the cacao thread blight pathogen Marasmiellus scandens.</title>
        <authorList>
            <person name="Baruah I.K."/>
            <person name="Leung J."/>
            <person name="Bukari Y."/>
            <person name="Amoako-Attah I."/>
            <person name="Meinhardt L.W."/>
            <person name="Bailey B.A."/>
            <person name="Cohen S.P."/>
        </authorList>
    </citation>
    <scope>NUCLEOTIDE SEQUENCE [LARGE SCALE GENOMIC DNA]</scope>
    <source>
        <strain evidence="2 3">GH-19</strain>
    </source>
</reference>
<comment type="caution">
    <text evidence="2">The sequence shown here is derived from an EMBL/GenBank/DDBJ whole genome shotgun (WGS) entry which is preliminary data.</text>
</comment>
<feature type="region of interest" description="Disordered" evidence="1">
    <location>
        <begin position="1"/>
        <end position="45"/>
    </location>
</feature>
<feature type="compositionally biased region" description="Basic and acidic residues" evidence="1">
    <location>
        <begin position="31"/>
        <end position="45"/>
    </location>
</feature>
<accession>A0ABR1ILC4</accession>
<protein>
    <submittedName>
        <fullName evidence="2">Uncharacterized protein</fullName>
    </submittedName>
</protein>
<evidence type="ECO:0000313" key="3">
    <source>
        <dbReference type="Proteomes" id="UP001498398"/>
    </source>
</evidence>
<keyword evidence="3" id="KW-1185">Reference proteome</keyword>
<proteinExistence type="predicted"/>
<dbReference type="Proteomes" id="UP001498398">
    <property type="component" value="Unassembled WGS sequence"/>
</dbReference>
<gene>
    <name evidence="2" type="ORF">VKT23_019453</name>
</gene>
<dbReference type="EMBL" id="JBANRG010000102">
    <property type="protein sequence ID" value="KAK7435756.1"/>
    <property type="molecule type" value="Genomic_DNA"/>
</dbReference>